<protein>
    <submittedName>
        <fullName evidence="1">Putative transmembrane protein</fullName>
    </submittedName>
</protein>
<evidence type="ECO:0000313" key="2">
    <source>
        <dbReference type="Proteomes" id="UP000244488"/>
    </source>
</evidence>
<gene>
    <name evidence="1" type="ORF">TGBR9_202860</name>
</gene>
<comment type="caution">
    <text evidence="1">The sequence shown here is derived from an EMBL/GenBank/DDBJ whole genome shotgun (WGS) entry which is preliminary data.</text>
</comment>
<dbReference type="Proteomes" id="UP000244488">
    <property type="component" value="Unassembled WGS sequence"/>
</dbReference>
<reference evidence="1 2" key="1">
    <citation type="journal article" date="2016" name="Nat. Commun.">
        <title>Local admixture of amplified and diversified secreted pathogenesis determinants shapes mosaic Toxoplasma gondii genomes.</title>
        <authorList>
            <person name="Lorenzi H."/>
            <person name="Khan A."/>
            <person name="Behnke M.S."/>
            <person name="Namasivayam S."/>
            <person name="Swapna L.S."/>
            <person name="Hadjithomas M."/>
            <person name="Karamycheva S."/>
            <person name="Pinney D."/>
            <person name="Brunk B.P."/>
            <person name="Ajioka J.W."/>
            <person name="Ajzenberg D."/>
            <person name="Boothroyd J.C."/>
            <person name="Boyle J.P."/>
            <person name="Darde M.L."/>
            <person name="Diaz-Miranda M.A."/>
            <person name="Dubey J.P."/>
            <person name="Fritz H.M."/>
            <person name="Gennari S.M."/>
            <person name="Gregory B.D."/>
            <person name="Kim K."/>
            <person name="Saeij J.P."/>
            <person name="Su C."/>
            <person name="White M.W."/>
            <person name="Zhu X.Q."/>
            <person name="Howe D.K."/>
            <person name="Rosenthal B.M."/>
            <person name="Grigg M.E."/>
            <person name="Parkinson J."/>
            <person name="Liu L."/>
            <person name="Kissinger J.C."/>
            <person name="Roos D.S."/>
            <person name="Sibley L.D."/>
        </authorList>
    </citation>
    <scope>NUCLEOTIDE SEQUENCE [LARGE SCALE GENOMIC DNA]</scope>
    <source>
        <strain evidence="1 2">TgCATBr9</strain>
    </source>
</reference>
<sequence>MRRRVPRLQAWRVLSSVATQRSTLAIPVFDSRFCRSCVRVFLVLDIRPCAISLYSKCSAGRRFGTLSKSQTFDVVPSVQPAHAHASHAYIYIYIYIYTYTYIYIHICICVCTDFGSMYMVFVFFQISIRLDVGIHVYTDISLCTLYAFVHIYGNRCKDFDVGTRTWRVALDKGGS</sequence>
<dbReference type="VEuPathDB" id="ToxoDB:TGBR9_202860"/>
<dbReference type="EMBL" id="AFHV02001303">
    <property type="protein sequence ID" value="PUA89442.1"/>
    <property type="molecule type" value="Genomic_DNA"/>
</dbReference>
<keyword evidence="1" id="KW-0812">Transmembrane</keyword>
<evidence type="ECO:0000313" key="1">
    <source>
        <dbReference type="EMBL" id="PUA89442.1"/>
    </source>
</evidence>
<name>A0A2T6IVS6_TOXGO</name>
<organism evidence="1 2">
    <name type="scientific">Toxoplasma gondii TgCATBr9</name>
    <dbReference type="NCBI Taxonomy" id="943120"/>
    <lineage>
        <taxon>Eukaryota</taxon>
        <taxon>Sar</taxon>
        <taxon>Alveolata</taxon>
        <taxon>Apicomplexa</taxon>
        <taxon>Conoidasida</taxon>
        <taxon>Coccidia</taxon>
        <taxon>Eucoccidiorida</taxon>
        <taxon>Eimeriorina</taxon>
        <taxon>Sarcocystidae</taxon>
        <taxon>Toxoplasma</taxon>
    </lineage>
</organism>
<keyword evidence="1" id="KW-0472">Membrane</keyword>
<dbReference type="AlphaFoldDB" id="A0A2T6IVS6"/>
<proteinExistence type="predicted"/>
<accession>A0A2T6IVS6</accession>